<evidence type="ECO:0000256" key="5">
    <source>
        <dbReference type="ARBA" id="ARBA00022989"/>
    </source>
</evidence>
<evidence type="ECO:0000256" key="6">
    <source>
        <dbReference type="ARBA" id="ARBA00023136"/>
    </source>
</evidence>
<sequence length="243" mass="27627">MVKSKLRRISHSSDYYSRLMNTRAVSGEQYQPTDVEHLANVISHGVWILPSILALAFMVRMSATSLQKTATLVYGSALVLLFTTSTIFHMLSYTGRFKKWRRIFHIGDRAVIYLFIASSYTPWLVLKEFHSWAEEALCIVWIMALLGVSYAYIYHERFKFLEIMFYLAIGVCPAVVVVDMKDWSGLMELSVGGLMYILGVAFFKSDGVIPFAHAIWHCFVFVGSFCHFIAICTYLLGVDIPGT</sequence>
<evidence type="ECO:0000256" key="4">
    <source>
        <dbReference type="ARBA" id="ARBA00022692"/>
    </source>
</evidence>
<proteinExistence type="inferred from homology"/>
<evidence type="ECO:0000256" key="7">
    <source>
        <dbReference type="PIRSR" id="PIRSR604254-1"/>
    </source>
</evidence>
<protein>
    <submittedName>
        <fullName evidence="9">Uncharacterized protein</fullName>
    </submittedName>
</protein>
<accession>A0A8S3ZWE8</accession>
<dbReference type="Pfam" id="PF03006">
    <property type="entry name" value="HlyIII"/>
    <property type="match status" value="1"/>
</dbReference>
<gene>
    <name evidence="9" type="ORF">CUNI_LOCUS17493</name>
</gene>
<dbReference type="PANTHER" id="PTHR20855">
    <property type="entry name" value="ADIPOR/PROGESTIN RECEPTOR-RELATED"/>
    <property type="match status" value="1"/>
</dbReference>
<dbReference type="PANTHER" id="PTHR20855:SF3">
    <property type="entry name" value="LD03007P"/>
    <property type="match status" value="1"/>
</dbReference>
<dbReference type="GO" id="GO:0046872">
    <property type="term" value="F:metal ion binding"/>
    <property type="evidence" value="ECO:0007669"/>
    <property type="project" value="UniProtKB-KW"/>
</dbReference>
<dbReference type="OrthoDB" id="186812at2759"/>
<dbReference type="GO" id="GO:0005886">
    <property type="term" value="C:plasma membrane"/>
    <property type="evidence" value="ECO:0007669"/>
    <property type="project" value="UniProtKB-SubCell"/>
</dbReference>
<name>A0A8S3ZWE8_9EUPU</name>
<feature type="transmembrane region" description="Helical" evidence="8">
    <location>
        <begin position="71"/>
        <end position="94"/>
    </location>
</feature>
<dbReference type="InterPro" id="IPR005744">
    <property type="entry name" value="Hy-lIII"/>
</dbReference>
<keyword evidence="3" id="KW-1003">Cell membrane</keyword>
<organism evidence="9 10">
    <name type="scientific">Candidula unifasciata</name>
    <dbReference type="NCBI Taxonomy" id="100452"/>
    <lineage>
        <taxon>Eukaryota</taxon>
        <taxon>Metazoa</taxon>
        <taxon>Spiralia</taxon>
        <taxon>Lophotrochozoa</taxon>
        <taxon>Mollusca</taxon>
        <taxon>Gastropoda</taxon>
        <taxon>Heterobranchia</taxon>
        <taxon>Euthyneura</taxon>
        <taxon>Panpulmonata</taxon>
        <taxon>Eupulmonata</taxon>
        <taxon>Stylommatophora</taxon>
        <taxon>Helicina</taxon>
        <taxon>Helicoidea</taxon>
        <taxon>Geomitridae</taxon>
        <taxon>Candidula</taxon>
    </lineage>
</organism>
<feature type="transmembrane region" description="Helical" evidence="8">
    <location>
        <begin position="38"/>
        <end position="59"/>
    </location>
</feature>
<comment type="subcellular location">
    <subcellularLocation>
        <location evidence="1">Cell membrane</location>
        <topology evidence="1">Multi-pass membrane protein</topology>
    </subcellularLocation>
</comment>
<evidence type="ECO:0000256" key="1">
    <source>
        <dbReference type="ARBA" id="ARBA00004651"/>
    </source>
</evidence>
<feature type="transmembrane region" description="Helical" evidence="8">
    <location>
        <begin position="132"/>
        <end position="153"/>
    </location>
</feature>
<keyword evidence="7" id="KW-0479">Metal-binding</keyword>
<dbReference type="InterPro" id="IPR004254">
    <property type="entry name" value="AdipoR/HlyIII-related"/>
</dbReference>
<keyword evidence="10" id="KW-1185">Reference proteome</keyword>
<evidence type="ECO:0000256" key="2">
    <source>
        <dbReference type="ARBA" id="ARBA00007018"/>
    </source>
</evidence>
<feature type="transmembrane region" description="Helical" evidence="8">
    <location>
        <begin position="215"/>
        <end position="237"/>
    </location>
</feature>
<keyword evidence="5 8" id="KW-1133">Transmembrane helix</keyword>
<feature type="binding site" evidence="7">
    <location>
        <position position="213"/>
    </location>
    <ligand>
        <name>Zn(2+)</name>
        <dbReference type="ChEBI" id="CHEBI:29105"/>
    </ligand>
</feature>
<feature type="binding site" evidence="7">
    <location>
        <position position="89"/>
    </location>
    <ligand>
        <name>Zn(2+)</name>
        <dbReference type="ChEBI" id="CHEBI:29105"/>
    </ligand>
</feature>
<feature type="transmembrane region" description="Helical" evidence="8">
    <location>
        <begin position="160"/>
        <end position="178"/>
    </location>
</feature>
<feature type="transmembrane region" description="Helical" evidence="8">
    <location>
        <begin position="184"/>
        <end position="203"/>
    </location>
</feature>
<comment type="caution">
    <text evidence="9">The sequence shown here is derived from an EMBL/GenBank/DDBJ whole genome shotgun (WGS) entry which is preliminary data.</text>
</comment>
<evidence type="ECO:0000313" key="9">
    <source>
        <dbReference type="EMBL" id="CAG5131935.1"/>
    </source>
</evidence>
<dbReference type="Proteomes" id="UP000678393">
    <property type="component" value="Unassembled WGS sequence"/>
</dbReference>
<evidence type="ECO:0000313" key="10">
    <source>
        <dbReference type="Proteomes" id="UP000678393"/>
    </source>
</evidence>
<keyword evidence="6 8" id="KW-0472">Membrane</keyword>
<reference evidence="9" key="1">
    <citation type="submission" date="2021-04" db="EMBL/GenBank/DDBJ databases">
        <authorList>
            <consortium name="Molecular Ecology Group"/>
        </authorList>
    </citation>
    <scope>NUCLEOTIDE SEQUENCE</scope>
</reference>
<evidence type="ECO:0000256" key="3">
    <source>
        <dbReference type="ARBA" id="ARBA00022475"/>
    </source>
</evidence>
<keyword evidence="7" id="KW-0862">Zinc</keyword>
<feature type="binding site" evidence="7">
    <location>
        <position position="217"/>
    </location>
    <ligand>
        <name>Zn(2+)</name>
        <dbReference type="ChEBI" id="CHEBI:29105"/>
    </ligand>
</feature>
<dbReference type="GO" id="GO:0140911">
    <property type="term" value="F:pore-forming activity"/>
    <property type="evidence" value="ECO:0007669"/>
    <property type="project" value="InterPro"/>
</dbReference>
<dbReference type="NCBIfam" id="TIGR01065">
    <property type="entry name" value="hlyIII"/>
    <property type="match status" value="1"/>
</dbReference>
<dbReference type="AlphaFoldDB" id="A0A8S3ZWE8"/>
<dbReference type="EMBL" id="CAJHNH020004968">
    <property type="protein sequence ID" value="CAG5131935.1"/>
    <property type="molecule type" value="Genomic_DNA"/>
</dbReference>
<evidence type="ECO:0000256" key="8">
    <source>
        <dbReference type="SAM" id="Phobius"/>
    </source>
</evidence>
<keyword evidence="4 8" id="KW-0812">Transmembrane</keyword>
<feature type="transmembrane region" description="Helical" evidence="8">
    <location>
        <begin position="106"/>
        <end position="126"/>
    </location>
</feature>
<comment type="similarity">
    <text evidence="2">Belongs to the ADIPOR family.</text>
</comment>